<evidence type="ECO:0000313" key="6">
    <source>
        <dbReference type="EMBL" id="PWF41889.1"/>
    </source>
</evidence>
<evidence type="ECO:0000313" key="7">
    <source>
        <dbReference type="Proteomes" id="UP000241421"/>
    </source>
</evidence>
<proteinExistence type="predicted"/>
<comment type="caution">
    <text evidence="6">The sequence shown here is derived from an EMBL/GenBank/DDBJ whole genome shotgun (WGS) entry which is preliminary data.</text>
</comment>
<protein>
    <recommendedName>
        <fullName evidence="5">Flagellar protein FliT</fullName>
    </recommendedName>
</protein>
<dbReference type="GO" id="GO:0044781">
    <property type="term" value="P:bacterial-type flagellum organization"/>
    <property type="evidence" value="ECO:0007669"/>
    <property type="project" value="UniProtKB-KW"/>
</dbReference>
<evidence type="ECO:0000256" key="4">
    <source>
        <dbReference type="ARBA" id="ARBA00023186"/>
    </source>
</evidence>
<dbReference type="Proteomes" id="UP000241421">
    <property type="component" value="Unassembled WGS sequence"/>
</dbReference>
<organism evidence="6 7">
    <name type="scientific">Massilia glaciei</name>
    <dbReference type="NCBI Taxonomy" id="1524097"/>
    <lineage>
        <taxon>Bacteria</taxon>
        <taxon>Pseudomonadati</taxon>
        <taxon>Pseudomonadota</taxon>
        <taxon>Betaproteobacteria</taxon>
        <taxon>Burkholderiales</taxon>
        <taxon>Oxalobacteraceae</taxon>
        <taxon>Telluria group</taxon>
        <taxon>Massilia</taxon>
    </lineage>
</organism>
<name>A0A2U2HEC2_9BURK</name>
<keyword evidence="4" id="KW-0143">Chaperone</keyword>
<dbReference type="RefSeq" id="WP_106759844.1">
    <property type="nucleotide sequence ID" value="NZ_PXWF02000306.1"/>
</dbReference>
<keyword evidence="7" id="KW-1185">Reference proteome</keyword>
<accession>A0A2U2HEC2</accession>
<sequence>MTSNEVLSMYETLSGLTGKMSVAAQAGDWDDVAKLEHSCAQQTEAIDTGVPALSGAARLRKIELLKQIMANDRAIREITDPWMGQLSQIMTAAH</sequence>
<dbReference type="Gene3D" id="1.20.58.380">
    <property type="entry name" value="Flagellar protein flit"/>
    <property type="match status" value="1"/>
</dbReference>
<gene>
    <name evidence="6" type="ORF">C7C56_023805</name>
</gene>
<dbReference type="Pfam" id="PF05400">
    <property type="entry name" value="FliT"/>
    <property type="match status" value="1"/>
</dbReference>
<dbReference type="AlphaFoldDB" id="A0A2U2HEC2"/>
<keyword evidence="6" id="KW-0966">Cell projection</keyword>
<evidence type="ECO:0000256" key="5">
    <source>
        <dbReference type="ARBA" id="ARBA00093797"/>
    </source>
</evidence>
<keyword evidence="6" id="KW-0282">Flagellum</keyword>
<evidence type="ECO:0000256" key="3">
    <source>
        <dbReference type="ARBA" id="ARBA00022795"/>
    </source>
</evidence>
<dbReference type="EMBL" id="PXWF02000306">
    <property type="protein sequence ID" value="PWF41889.1"/>
    <property type="molecule type" value="Genomic_DNA"/>
</dbReference>
<evidence type="ECO:0000256" key="2">
    <source>
        <dbReference type="ARBA" id="ARBA00022490"/>
    </source>
</evidence>
<evidence type="ECO:0000256" key="1">
    <source>
        <dbReference type="ARBA" id="ARBA00004514"/>
    </source>
</evidence>
<keyword evidence="2" id="KW-0963">Cytoplasm</keyword>
<dbReference type="InterPro" id="IPR008622">
    <property type="entry name" value="FliT"/>
</dbReference>
<comment type="subcellular location">
    <subcellularLocation>
        <location evidence="1">Cytoplasm</location>
        <location evidence="1">Cytosol</location>
    </subcellularLocation>
</comment>
<keyword evidence="3" id="KW-1005">Bacterial flagellum biogenesis</keyword>
<dbReference type="OrthoDB" id="8527993at2"/>
<keyword evidence="6" id="KW-0969">Cilium</keyword>
<reference evidence="6 7" key="1">
    <citation type="submission" date="2018-04" db="EMBL/GenBank/DDBJ databases">
        <title>Massilia violaceinigra sp. nov., a novel purple-pigmented bacterium isolated from Tianshan glacier, Xinjiang, China.</title>
        <authorList>
            <person name="Wang H."/>
        </authorList>
    </citation>
    <scope>NUCLEOTIDE SEQUENCE [LARGE SCALE GENOMIC DNA]</scope>
    <source>
        <strain evidence="6 7">B448-2</strain>
    </source>
</reference>